<dbReference type="AlphaFoldDB" id="W7TX63"/>
<dbReference type="Proteomes" id="UP000019335">
    <property type="component" value="Chromosome 1"/>
</dbReference>
<evidence type="ECO:0000313" key="2">
    <source>
        <dbReference type="Proteomes" id="UP000019335"/>
    </source>
</evidence>
<comment type="caution">
    <text evidence="1">The sequence shown here is derived from an EMBL/GenBank/DDBJ whole genome shotgun (WGS) entry which is preliminary data.</text>
</comment>
<name>W7TX63_9STRA</name>
<evidence type="ECO:0000313" key="1">
    <source>
        <dbReference type="EMBL" id="EWM30637.1"/>
    </source>
</evidence>
<protein>
    <submittedName>
        <fullName evidence="1">Uncharacterized protein</fullName>
    </submittedName>
</protein>
<accession>W7TX63</accession>
<proteinExistence type="predicted"/>
<gene>
    <name evidence="1" type="ORF">Naga_100568g2</name>
</gene>
<keyword evidence="2" id="KW-1185">Reference proteome</keyword>
<dbReference type="EMBL" id="AZIL01000012">
    <property type="protein sequence ID" value="EWM30637.1"/>
    <property type="molecule type" value="Genomic_DNA"/>
</dbReference>
<reference evidence="1 2" key="1">
    <citation type="journal article" date="2014" name="Mol. Plant">
        <title>Chromosome Scale Genome Assembly and Transcriptome Profiling of Nannochloropsis gaditana in Nitrogen Depletion.</title>
        <authorList>
            <person name="Corteggiani Carpinelli E."/>
            <person name="Telatin A."/>
            <person name="Vitulo N."/>
            <person name="Forcato C."/>
            <person name="D'Angelo M."/>
            <person name="Schiavon R."/>
            <person name="Vezzi A."/>
            <person name="Giacometti G.M."/>
            <person name="Morosinotto T."/>
            <person name="Valle G."/>
        </authorList>
    </citation>
    <scope>NUCLEOTIDE SEQUENCE [LARGE SCALE GENOMIC DNA]</scope>
    <source>
        <strain evidence="1 2">B-31</strain>
    </source>
</reference>
<organism evidence="1 2">
    <name type="scientific">Nannochloropsis gaditana</name>
    <dbReference type="NCBI Taxonomy" id="72520"/>
    <lineage>
        <taxon>Eukaryota</taxon>
        <taxon>Sar</taxon>
        <taxon>Stramenopiles</taxon>
        <taxon>Ochrophyta</taxon>
        <taxon>Eustigmatophyceae</taxon>
        <taxon>Eustigmatales</taxon>
        <taxon>Monodopsidaceae</taxon>
        <taxon>Nannochloropsis</taxon>
    </lineage>
</organism>
<sequence>MEKAGLVEPSLPGEEWLMECDEVLVTMSSCAGRRWEVFCALGIVRLRRWEFRIPMNGGNILSNIKRGNHF</sequence>